<dbReference type="PANTHER" id="PTHR46972:SF1">
    <property type="entry name" value="FAD DEPENDENT OXIDOREDUCTASE DOMAIN-CONTAINING PROTEIN"/>
    <property type="match status" value="1"/>
</dbReference>
<feature type="domain" description="FAD-binding" evidence="6">
    <location>
        <begin position="5"/>
        <end position="167"/>
    </location>
</feature>
<evidence type="ECO:0000256" key="1">
    <source>
        <dbReference type="ARBA" id="ARBA00022630"/>
    </source>
</evidence>
<dbReference type="EC" id="1.14.13.-" evidence="5"/>
<dbReference type="InterPro" id="IPR043683">
    <property type="entry name" value="TetX_monooxygenase"/>
</dbReference>
<evidence type="ECO:0000313" key="7">
    <source>
        <dbReference type="EMBL" id="MBQ0825100.1"/>
    </source>
</evidence>
<keyword evidence="5" id="KW-0963">Cytoplasm</keyword>
<keyword evidence="5" id="KW-0521">NADP</keyword>
<evidence type="ECO:0000256" key="5">
    <source>
        <dbReference type="HAMAP-Rule" id="MF_00845"/>
    </source>
</evidence>
<feature type="binding site" evidence="5">
    <location>
        <position position="297"/>
    </location>
    <ligand>
        <name>FAD</name>
        <dbReference type="ChEBI" id="CHEBI:57692"/>
    </ligand>
</feature>
<comment type="cofactor">
    <cofactor evidence="5">
        <name>FAD</name>
        <dbReference type="ChEBI" id="CHEBI:57692"/>
    </cofactor>
</comment>
<gene>
    <name evidence="7" type="ORF">J5Y05_01025</name>
</gene>
<dbReference type="GO" id="GO:0004497">
    <property type="term" value="F:monooxygenase activity"/>
    <property type="evidence" value="ECO:0007669"/>
    <property type="project" value="UniProtKB-UniRule"/>
</dbReference>
<reference evidence="7" key="1">
    <citation type="submission" date="2021-04" db="EMBL/GenBank/DDBJ databases">
        <title>Genome seq and assembly of Streptomyces sp. RG38.</title>
        <authorList>
            <person name="Chhetri G."/>
        </authorList>
    </citation>
    <scope>NUCLEOTIDE SEQUENCE</scope>
    <source>
        <strain evidence="7">RG38</strain>
    </source>
</reference>
<dbReference type="EMBL" id="JAGPNL010000001">
    <property type="protein sequence ID" value="MBQ0825100.1"/>
    <property type="molecule type" value="Genomic_DNA"/>
</dbReference>
<name>A0A941AYJ1_9ACTN</name>
<dbReference type="Proteomes" id="UP000677875">
    <property type="component" value="Unassembled WGS sequence"/>
</dbReference>
<accession>A0A941AYJ1</accession>
<evidence type="ECO:0000259" key="6">
    <source>
        <dbReference type="Pfam" id="PF01494"/>
    </source>
</evidence>
<organism evidence="7 8">
    <name type="scientific">Streptomyces tagetis</name>
    <dbReference type="NCBI Taxonomy" id="2820809"/>
    <lineage>
        <taxon>Bacteria</taxon>
        <taxon>Bacillati</taxon>
        <taxon>Actinomycetota</taxon>
        <taxon>Actinomycetes</taxon>
        <taxon>Kitasatosporales</taxon>
        <taxon>Streptomycetaceae</taxon>
        <taxon>Streptomyces</taxon>
    </lineage>
</organism>
<keyword evidence="2 5" id="KW-0274">FAD</keyword>
<feature type="domain" description="FAD-binding" evidence="6">
    <location>
        <begin position="291"/>
        <end position="336"/>
    </location>
</feature>
<protein>
    <recommendedName>
        <fullName evidence="5">Flavin-dependent monooxygenase</fullName>
    </recommendedName>
    <alternativeName>
        <fullName evidence="5">TetX monooxygenase</fullName>
        <shortName evidence="5">TetX</shortName>
        <ecNumber evidence="5">1.14.13.-</ecNumber>
    </alternativeName>
</protein>
<dbReference type="InterPro" id="IPR036188">
    <property type="entry name" value="FAD/NAD-bd_sf"/>
</dbReference>
<dbReference type="AlphaFoldDB" id="A0A941AYJ1"/>
<dbReference type="RefSeq" id="WP_210867806.1">
    <property type="nucleotide sequence ID" value="NZ_JAGPNL010000001.1"/>
</dbReference>
<comment type="catalytic activity">
    <reaction evidence="5">
        <text>a tetracycline + NADPH + O2 + H(+) = an 11a-hydroxytetracycline + NADP(+) + H2O</text>
        <dbReference type="Rhea" id="RHEA:61444"/>
        <dbReference type="ChEBI" id="CHEBI:15377"/>
        <dbReference type="ChEBI" id="CHEBI:15378"/>
        <dbReference type="ChEBI" id="CHEBI:15379"/>
        <dbReference type="ChEBI" id="CHEBI:57783"/>
        <dbReference type="ChEBI" id="CHEBI:58349"/>
        <dbReference type="ChEBI" id="CHEBI:144644"/>
        <dbReference type="ChEBI" id="CHEBI:144645"/>
    </reaction>
</comment>
<keyword evidence="4 5" id="KW-0503">Monooxygenase</keyword>
<dbReference type="HAMAP" id="MF_00845">
    <property type="entry name" value="TetX_monooxygenase"/>
    <property type="match status" value="1"/>
</dbReference>
<feature type="binding site" evidence="5">
    <location>
        <position position="41"/>
    </location>
    <ligand>
        <name>NADPH</name>
        <dbReference type="ChEBI" id="CHEBI:57783"/>
    </ligand>
</feature>
<dbReference type="Gene3D" id="3.50.50.60">
    <property type="entry name" value="FAD/NAD(P)-binding domain"/>
    <property type="match status" value="1"/>
</dbReference>
<evidence type="ECO:0000256" key="4">
    <source>
        <dbReference type="ARBA" id="ARBA00023033"/>
    </source>
</evidence>
<feature type="binding site" evidence="5">
    <location>
        <position position="105"/>
    </location>
    <ligand>
        <name>FAD</name>
        <dbReference type="ChEBI" id="CHEBI:57692"/>
    </ligand>
</feature>
<dbReference type="Pfam" id="PF01494">
    <property type="entry name" value="FAD_binding_3"/>
    <property type="match status" value="2"/>
</dbReference>
<comment type="subcellular location">
    <subcellularLocation>
        <location evidence="5">Cytoplasm</location>
    </subcellularLocation>
</comment>
<dbReference type="SUPFAM" id="SSF51905">
    <property type="entry name" value="FAD/NAD(P)-binding domain"/>
    <property type="match status" value="1"/>
</dbReference>
<evidence type="ECO:0000256" key="3">
    <source>
        <dbReference type="ARBA" id="ARBA00023002"/>
    </source>
</evidence>
<dbReference type="PANTHER" id="PTHR46972">
    <property type="entry name" value="MONOOXYGENASE ASQM-RELATED"/>
    <property type="match status" value="1"/>
</dbReference>
<comment type="caution">
    <text evidence="7">The sequence shown here is derived from an EMBL/GenBank/DDBJ whole genome shotgun (WGS) entry which is preliminary data.</text>
</comment>
<dbReference type="GO" id="GO:0046677">
    <property type="term" value="P:response to antibiotic"/>
    <property type="evidence" value="ECO:0007669"/>
    <property type="project" value="InterPro"/>
</dbReference>
<keyword evidence="8" id="KW-1185">Reference proteome</keyword>
<dbReference type="GO" id="GO:0005737">
    <property type="term" value="C:cytoplasm"/>
    <property type="evidence" value="ECO:0007669"/>
    <property type="project" value="UniProtKB-SubCell"/>
</dbReference>
<dbReference type="PRINTS" id="PR00420">
    <property type="entry name" value="RNGMNOXGNASE"/>
</dbReference>
<proteinExistence type="inferred from homology"/>
<comment type="domain">
    <text evidence="5">Consists of an N-terminal FAD-binding domain with a Rossman fold and a C-terminal substrate-binding domain.</text>
</comment>
<comment type="subunit">
    <text evidence="5">Monomer.</text>
</comment>
<dbReference type="GO" id="GO:0071949">
    <property type="term" value="F:FAD binding"/>
    <property type="evidence" value="ECO:0007669"/>
    <property type="project" value="InterPro"/>
</dbReference>
<keyword evidence="5" id="KW-0547">Nucleotide-binding</keyword>
<keyword evidence="3 5" id="KW-0560">Oxidoreductase</keyword>
<comment type="function">
    <text evidence="5">An FAD-requiring monooxygenase active on some tetracycline antibiotic derivatives, which leads to their inactivation. Hydroxylates carbon 11a of tetracycline and some analogs.</text>
</comment>
<comment type="similarity">
    <text evidence="5">Belongs to the aromatic-ring hydroxylase family. TetX subfamily.</text>
</comment>
<feature type="binding site" evidence="5">
    <location>
        <position position="48"/>
    </location>
    <ligand>
        <name>FAD</name>
        <dbReference type="ChEBI" id="CHEBI:57692"/>
    </ligand>
</feature>
<evidence type="ECO:0000256" key="2">
    <source>
        <dbReference type="ARBA" id="ARBA00022827"/>
    </source>
</evidence>
<dbReference type="InterPro" id="IPR002938">
    <property type="entry name" value="FAD-bd"/>
</dbReference>
<sequence>MSVRSVAVVGAGLGGLVCARVLQRHGIAVTVYESDAVPDARPQGGSLDIHEDTGQIALKEAGLYERFLARTHTGGEDLRLLDKSGRVRIDRREPPGGRGRPEIGRADLRRLLIDSLEPGTIAWGRKVADARPAAGGHLLAFTDGAVERAGLVVGADGAWSRIRPRLTPVRPAYTGITLVEIRLSDAAARHPEALALVGRGNFFALSDHRYIGGHGGDTIALGCGLRVAEGWAETSGIDWDDPASARAGLLREYPDWAGELTDLIRGCDDDTFRPRPVHALPTGLTWERVPGVTLVGDAAHLMSPFAGEGANLALIDGADLAREIVSGPDTEAALSRYEKAMFSRGAKSAAASQRGLDMMFVKGPPRKLTLFFTLTGVVAKAVRPFARVLAPGGEKRP</sequence>
<keyword evidence="1 5" id="KW-0285">Flavoprotein</keyword>
<evidence type="ECO:0000313" key="8">
    <source>
        <dbReference type="Proteomes" id="UP000677875"/>
    </source>
</evidence>